<dbReference type="KEGG" id="aup:AsAng_0042960"/>
<name>A0A916DVB9_9BACT</name>
<evidence type="ECO:0000313" key="1">
    <source>
        <dbReference type="EMBL" id="BDS13557.1"/>
    </source>
</evidence>
<dbReference type="AlphaFoldDB" id="A0A916DVB9"/>
<accession>A0A916DVB9</accession>
<dbReference type="EMBL" id="AP026867">
    <property type="protein sequence ID" value="BDS13557.1"/>
    <property type="molecule type" value="Genomic_DNA"/>
</dbReference>
<gene>
    <name evidence="1" type="ORF">AsAng_0042960</name>
</gene>
<dbReference type="Proteomes" id="UP001060919">
    <property type="component" value="Chromosome"/>
</dbReference>
<protein>
    <submittedName>
        <fullName evidence="1">Uncharacterized protein</fullName>
    </submittedName>
</protein>
<proteinExistence type="predicted"/>
<organism evidence="1 2">
    <name type="scientific">Aureispira anguillae</name>
    <dbReference type="NCBI Taxonomy" id="2864201"/>
    <lineage>
        <taxon>Bacteria</taxon>
        <taxon>Pseudomonadati</taxon>
        <taxon>Bacteroidota</taxon>
        <taxon>Saprospiria</taxon>
        <taxon>Saprospirales</taxon>
        <taxon>Saprospiraceae</taxon>
        <taxon>Aureispira</taxon>
    </lineage>
</organism>
<reference evidence="1" key="1">
    <citation type="submission" date="2022-09" db="EMBL/GenBank/DDBJ databases">
        <title>Aureispira anguillicida sp. nov., isolated from Leptocephalus of Japanese eel Anguilla japonica.</title>
        <authorList>
            <person name="Yuasa K."/>
            <person name="Mekata T."/>
            <person name="Ikunari K."/>
        </authorList>
    </citation>
    <scope>NUCLEOTIDE SEQUENCE</scope>
    <source>
        <strain evidence="1">EL160426</strain>
    </source>
</reference>
<dbReference type="RefSeq" id="WP_264788823.1">
    <property type="nucleotide sequence ID" value="NZ_AP026867.1"/>
</dbReference>
<keyword evidence="2" id="KW-1185">Reference proteome</keyword>
<sequence>MKNLILQHLTYNYFYSKWIEPTLNNFSSLSLKEIRLVLNKLRGEGRKELFSILKNNLKTIESKDINKEEMRFGFFLQILDDLERNLEKPFDLERIRPEELSFPLLNLQIEKNKKASCTTQLFFSPSARYFTHGPDIVAYAALLAEQILEPNETIVELGKVSWSRLTINNLSLNVWELALKDSLKTNKGVYASSGFFRTSKGRTLCFTGEEIDGNPIVLSAKLNKIAYDLLVPIQRTQDEETVCYKLNSLTLATKAKHESLQTMLVTLDLIGTLVGWVESPLAKRFLCTQMKNVVFPRRIADLNGASIYFTSKFTQKRKSKKANLFTVPFEVRIDGQEQFSCQGIYACSNESVPEILASLI</sequence>
<evidence type="ECO:0000313" key="2">
    <source>
        <dbReference type="Proteomes" id="UP001060919"/>
    </source>
</evidence>